<feature type="compositionally biased region" description="Basic residues" evidence="1">
    <location>
        <begin position="419"/>
        <end position="428"/>
    </location>
</feature>
<feature type="compositionally biased region" description="Basic residues" evidence="1">
    <location>
        <begin position="593"/>
        <end position="602"/>
    </location>
</feature>
<evidence type="ECO:0000313" key="3">
    <source>
        <dbReference type="Proteomes" id="UP000751190"/>
    </source>
</evidence>
<feature type="region of interest" description="Disordered" evidence="1">
    <location>
        <begin position="531"/>
        <end position="674"/>
    </location>
</feature>
<evidence type="ECO:0000256" key="1">
    <source>
        <dbReference type="SAM" id="MobiDB-lite"/>
    </source>
</evidence>
<organism evidence="2 3">
    <name type="scientific">Diacronema lutheri</name>
    <name type="common">Unicellular marine alga</name>
    <name type="synonym">Monochrysis lutheri</name>
    <dbReference type="NCBI Taxonomy" id="2081491"/>
    <lineage>
        <taxon>Eukaryota</taxon>
        <taxon>Haptista</taxon>
        <taxon>Haptophyta</taxon>
        <taxon>Pavlovophyceae</taxon>
        <taxon>Pavlovales</taxon>
        <taxon>Pavlovaceae</taxon>
        <taxon>Diacronema</taxon>
    </lineage>
</organism>
<feature type="region of interest" description="Disordered" evidence="1">
    <location>
        <begin position="364"/>
        <end position="437"/>
    </location>
</feature>
<feature type="compositionally biased region" description="Low complexity" evidence="1">
    <location>
        <begin position="955"/>
        <end position="982"/>
    </location>
</feature>
<feature type="compositionally biased region" description="Basic and acidic residues" evidence="1">
    <location>
        <begin position="262"/>
        <end position="271"/>
    </location>
</feature>
<proteinExistence type="predicted"/>
<feature type="compositionally biased region" description="Basic and acidic residues" evidence="1">
    <location>
        <begin position="531"/>
        <end position="541"/>
    </location>
</feature>
<feature type="region of interest" description="Disordered" evidence="1">
    <location>
        <begin position="834"/>
        <end position="874"/>
    </location>
</feature>
<feature type="region of interest" description="Disordered" evidence="1">
    <location>
        <begin position="952"/>
        <end position="1089"/>
    </location>
</feature>
<name>A0A8J5X6A0_DIALT</name>
<dbReference type="AlphaFoldDB" id="A0A8J5X6A0"/>
<reference evidence="2" key="1">
    <citation type="submission" date="2021-05" db="EMBL/GenBank/DDBJ databases">
        <title>The genome of the haptophyte Pavlova lutheri (Diacronema luteri, Pavlovales) - a model for lipid biosynthesis in eukaryotic algae.</title>
        <authorList>
            <person name="Hulatt C.J."/>
            <person name="Posewitz M.C."/>
        </authorList>
    </citation>
    <scope>NUCLEOTIDE SEQUENCE</scope>
    <source>
        <strain evidence="2">NIVA-4/92</strain>
    </source>
</reference>
<sequence>MVVERSAPKDFDRGASAGPPTGSPPADRRGFYDQRDFQIVLCDRRSSAEGKHGKAARPARNDARTAAEQDLFHFELVERADAYHDLGTAEEAAANARERAALFDAPEVQAALVMFWHAAGLAPDARMAKEEYVAIYARIACALGVVDDIASERVEGVARAHAHDDWLSDMREQDVARGMGVRTFMAGLFELADVWVEGCELEDYVTFLSRLFRRITRIQVDPDALARELKGIDVPRSLVNAWRARTPRTGGTSASDSGATFKSDRPGDKANDAAPDGAEQNAQRRRSSGELALALASVPRVLCAITAVRSDAHLRNTESAALAGDAPGAGGSGAARSGLHLLDALSAASANLRAFINRGDAASVTPRAKEGQRAADDGADGPSDKRWRASAAERRQSHARRKRPAATAAATGDDGTHGGKVKGGHAHTQRAPAAAPAAARVVSDAAVASSVGSGYGGGEGEGGNDDGEASGVDAFALLARLTQEMKAAMLAAHEADASASGSAAFGEGAENLMDAYALSALYEAMAKSEARAKLRRDTRAARRERRGAAATPADGAQHAGQSKGRTRASATSPSPGLALAGASARDGEVRSAVRARRRRTRRAAAGSGEGASSGDDVSRAADECSTATPSSGSDWSDDESDDESDEPSDERSDCSAEDLGMDADQSRGVRAQARAQARVEADEATAAELRRALSMLATVGVRPSRAARTRAQRALHGHEARTARVARRGRTQRTSATQASRQAADRPESASASSAATVKPTVTSVGAGVASATLESREPASLSTADASAALDAAGAVRQSPSLPPGAAPGKAWLGCMSPCTRADGMLMGFAVAPSLRTPSPSPPHSPATPPRRHTTARRSMGNAPSAKALGDPEPTLWTARVGVRNARRSIGSIAAPGGGGGGGAAPSLSVQLLALDDGGEYDALRLVREVGGAAISTSALIAAVRERQHRLEQAASTGPSGGATPAAMAAASRERAAALAGVTPRPSPGCSGADGGDGKAHAQQAVVGRRTALEPLQPPSALPSPQHTPRRSSPALARVSLGSPHRSPLPSPVSSGRFTSRFATRVSASDRRVSGAERASAASPGAGIPADALSWATAALFGRRVLPKIGQPVDAPDGLPLAADAARPRTSVGRSGVRMARPTPATGQVTPERQARFALAASAHELATSFGTQARKRLSTMGRDLS</sequence>
<keyword evidence="3" id="KW-1185">Reference proteome</keyword>
<feature type="compositionally biased region" description="Pro residues" evidence="1">
    <location>
        <begin position="840"/>
        <end position="850"/>
    </location>
</feature>
<feature type="compositionally biased region" description="Low complexity" evidence="1">
    <location>
        <begin position="1080"/>
        <end position="1089"/>
    </location>
</feature>
<feature type="region of interest" description="Disordered" evidence="1">
    <location>
        <begin position="1126"/>
        <end position="1152"/>
    </location>
</feature>
<protein>
    <submittedName>
        <fullName evidence="2">Uncharacterized protein</fullName>
    </submittedName>
</protein>
<feature type="compositionally biased region" description="Low complexity" evidence="1">
    <location>
        <begin position="603"/>
        <end position="614"/>
    </location>
</feature>
<feature type="region of interest" description="Disordered" evidence="1">
    <location>
        <begin position="1"/>
        <end position="32"/>
    </location>
</feature>
<feature type="region of interest" description="Disordered" evidence="1">
    <location>
        <begin position="703"/>
        <end position="758"/>
    </location>
</feature>
<feature type="compositionally biased region" description="Polar residues" evidence="1">
    <location>
        <begin position="249"/>
        <end position="260"/>
    </location>
</feature>
<accession>A0A8J5X6A0</accession>
<feature type="compositionally biased region" description="Basic and acidic residues" evidence="1">
    <location>
        <begin position="1"/>
        <end position="13"/>
    </location>
</feature>
<comment type="caution">
    <text evidence="2">The sequence shown here is derived from an EMBL/GenBank/DDBJ whole genome shotgun (WGS) entry which is preliminary data.</text>
</comment>
<dbReference type="OMA" id="HGHEART"/>
<dbReference type="EMBL" id="JAGTXO010000023">
    <property type="protein sequence ID" value="KAG8461996.1"/>
    <property type="molecule type" value="Genomic_DNA"/>
</dbReference>
<evidence type="ECO:0000313" key="2">
    <source>
        <dbReference type="EMBL" id="KAG8461996.1"/>
    </source>
</evidence>
<feature type="compositionally biased region" description="Basic and acidic residues" evidence="1">
    <location>
        <begin position="367"/>
        <end position="396"/>
    </location>
</feature>
<gene>
    <name evidence="2" type="ORF">KFE25_014015</name>
</gene>
<feature type="compositionally biased region" description="Basic residues" evidence="1">
    <location>
        <begin position="705"/>
        <end position="715"/>
    </location>
</feature>
<dbReference type="OrthoDB" id="439792at2759"/>
<dbReference type="Proteomes" id="UP000751190">
    <property type="component" value="Unassembled WGS sequence"/>
</dbReference>
<feature type="compositionally biased region" description="Polar residues" evidence="1">
    <location>
        <begin position="1053"/>
        <end position="1063"/>
    </location>
</feature>
<feature type="region of interest" description="Disordered" evidence="1">
    <location>
        <begin position="243"/>
        <end position="286"/>
    </location>
</feature>
<feature type="compositionally biased region" description="Acidic residues" evidence="1">
    <location>
        <begin position="635"/>
        <end position="648"/>
    </location>
</feature>